<dbReference type="GO" id="GO:0003684">
    <property type="term" value="F:damaged DNA binding"/>
    <property type="evidence" value="ECO:0007669"/>
    <property type="project" value="InterPro"/>
</dbReference>
<evidence type="ECO:0000313" key="12">
    <source>
        <dbReference type="EMBL" id="WFG39420.1"/>
    </source>
</evidence>
<dbReference type="EMBL" id="WMBE01000001">
    <property type="protein sequence ID" value="MDG0865847.1"/>
    <property type="molecule type" value="Genomic_DNA"/>
</dbReference>
<feature type="domain" description="HhH-GPD" evidence="10">
    <location>
        <begin position="139"/>
        <end position="289"/>
    </location>
</feature>
<dbReference type="GO" id="GO:0006289">
    <property type="term" value="P:nucleotide-excision repair"/>
    <property type="evidence" value="ECO:0007669"/>
    <property type="project" value="InterPro"/>
</dbReference>
<evidence type="ECO:0000256" key="7">
    <source>
        <dbReference type="ARBA" id="ARBA00023268"/>
    </source>
</evidence>
<dbReference type="InterPro" id="IPR012904">
    <property type="entry name" value="OGG_N"/>
</dbReference>
<evidence type="ECO:0000313" key="14">
    <source>
        <dbReference type="Proteomes" id="UP001321249"/>
    </source>
</evidence>
<dbReference type="InterPro" id="IPR052054">
    <property type="entry name" value="Oxidative_DNA_repair_enzyme"/>
</dbReference>
<dbReference type="Proteomes" id="UP001321249">
    <property type="component" value="Unassembled WGS sequence"/>
</dbReference>
<dbReference type="Gene3D" id="1.10.340.30">
    <property type="entry name" value="Hypothetical protein, domain 2"/>
    <property type="match status" value="1"/>
</dbReference>
<evidence type="ECO:0000256" key="6">
    <source>
        <dbReference type="ARBA" id="ARBA00023239"/>
    </source>
</evidence>
<keyword evidence="7" id="KW-0511">Multifunctional enzyme</keyword>
<dbReference type="AlphaFoldDB" id="A0AAJ5ZHE5"/>
<dbReference type="Pfam" id="PF07934">
    <property type="entry name" value="OGG_N"/>
    <property type="match status" value="1"/>
</dbReference>
<dbReference type="PANTHER" id="PTHR10242">
    <property type="entry name" value="8-OXOGUANINE DNA GLYCOSYLASE"/>
    <property type="match status" value="1"/>
</dbReference>
<evidence type="ECO:0000256" key="8">
    <source>
        <dbReference type="ARBA" id="ARBA00023295"/>
    </source>
</evidence>
<accession>A0AAJ5ZHE5</accession>
<dbReference type="Pfam" id="PF00730">
    <property type="entry name" value="HhH-GPD"/>
    <property type="match status" value="1"/>
</dbReference>
<dbReference type="PANTHER" id="PTHR10242:SF2">
    <property type="entry name" value="N-GLYCOSYLASE_DNA LYASE"/>
    <property type="match status" value="1"/>
</dbReference>
<dbReference type="GO" id="GO:0006284">
    <property type="term" value="P:base-excision repair"/>
    <property type="evidence" value="ECO:0007669"/>
    <property type="project" value="InterPro"/>
</dbReference>
<evidence type="ECO:0000256" key="1">
    <source>
        <dbReference type="ARBA" id="ARBA00010679"/>
    </source>
</evidence>
<dbReference type="InterPro" id="IPR003265">
    <property type="entry name" value="HhH-GPD_domain"/>
</dbReference>
<dbReference type="EC" id="4.2.99.18" evidence="2"/>
<comment type="similarity">
    <text evidence="1">Belongs to the type-1 OGG1 family.</text>
</comment>
<reference evidence="12" key="2">
    <citation type="journal article" date="2023" name="Nat. Commun.">
        <title>Cultivation of marine bacteria of the SAR202 clade.</title>
        <authorList>
            <person name="Lim Y."/>
            <person name="Seo J.H."/>
            <person name="Giovannoni S.J."/>
            <person name="Kang I."/>
            <person name="Cho J.C."/>
        </authorList>
    </citation>
    <scope>NUCLEOTIDE SEQUENCE</scope>
    <source>
        <strain evidence="12">JH1073</strain>
    </source>
</reference>
<dbReference type="GO" id="GO:0140078">
    <property type="term" value="F:class I DNA-(apurinic or apyrimidinic site) endonuclease activity"/>
    <property type="evidence" value="ECO:0007669"/>
    <property type="project" value="UniProtKB-EC"/>
</dbReference>
<organism evidence="12 13">
    <name type="scientific">Candidatus Lucifugimonas marina</name>
    <dbReference type="NCBI Taxonomy" id="3038979"/>
    <lineage>
        <taxon>Bacteria</taxon>
        <taxon>Bacillati</taxon>
        <taxon>Chloroflexota</taxon>
        <taxon>Dehalococcoidia</taxon>
        <taxon>SAR202 cluster</taxon>
        <taxon>Candidatus Lucifugimonadales</taxon>
        <taxon>Candidatus Lucifugimonadaceae</taxon>
        <taxon>Candidatus Lucifugimonas</taxon>
    </lineage>
</organism>
<reference evidence="13" key="3">
    <citation type="submission" date="2023-06" db="EMBL/GenBank/DDBJ databases">
        <title>Pangenomics reveal diversification of enzyme families and niche specialization in globally abundant SAR202 bacteria.</title>
        <authorList>
            <person name="Saw J.H.W."/>
        </authorList>
    </citation>
    <scope>NUCLEOTIDE SEQUENCE [LARGE SCALE GENOMIC DNA]</scope>
    <source>
        <strain evidence="13">JH1073</strain>
    </source>
</reference>
<protein>
    <recommendedName>
        <fullName evidence="2">DNA-(apurinic or apyrimidinic site) lyase</fullName>
        <ecNumber evidence="2">4.2.99.18</ecNumber>
    </recommendedName>
</protein>
<dbReference type="Proteomes" id="UP001219901">
    <property type="component" value="Chromosome"/>
</dbReference>
<dbReference type="Gene3D" id="1.10.1670.10">
    <property type="entry name" value="Helix-hairpin-Helix base-excision DNA repair enzymes (C-terminal)"/>
    <property type="match status" value="1"/>
</dbReference>
<evidence type="ECO:0000256" key="5">
    <source>
        <dbReference type="ARBA" id="ARBA00023204"/>
    </source>
</evidence>
<dbReference type="InterPro" id="IPR011257">
    <property type="entry name" value="DNA_glycosylase"/>
</dbReference>
<keyword evidence="3" id="KW-0227">DNA damage</keyword>
<evidence type="ECO:0000256" key="2">
    <source>
        <dbReference type="ARBA" id="ARBA00012720"/>
    </source>
</evidence>
<evidence type="ECO:0000259" key="10">
    <source>
        <dbReference type="SMART" id="SM00478"/>
    </source>
</evidence>
<evidence type="ECO:0000256" key="3">
    <source>
        <dbReference type="ARBA" id="ARBA00022763"/>
    </source>
</evidence>
<dbReference type="CDD" id="cd00056">
    <property type="entry name" value="ENDO3c"/>
    <property type="match status" value="1"/>
</dbReference>
<dbReference type="EMBL" id="CP046147">
    <property type="protein sequence ID" value="WFG39420.1"/>
    <property type="molecule type" value="Genomic_DNA"/>
</dbReference>
<keyword evidence="8" id="KW-0326">Glycosidase</keyword>
<reference evidence="13 14" key="1">
    <citation type="submission" date="2019-11" db="EMBL/GenBank/DDBJ databases">
        <authorList>
            <person name="Cho J.-C."/>
        </authorList>
    </citation>
    <scope>NUCLEOTIDE SEQUENCE [LARGE SCALE GENOMIC DNA]</scope>
    <source>
        <strain evidence="12 13">JH1073</strain>
        <strain evidence="11 14">JH702</strain>
    </source>
</reference>
<proteinExistence type="inferred from homology"/>
<gene>
    <name evidence="11" type="ORF">GKO46_02015</name>
    <name evidence="12" type="ORF">GKO48_07245</name>
</gene>
<evidence type="ECO:0000313" key="13">
    <source>
        <dbReference type="Proteomes" id="UP001219901"/>
    </source>
</evidence>
<dbReference type="SMART" id="SM00478">
    <property type="entry name" value="ENDO3c"/>
    <property type="match status" value="1"/>
</dbReference>
<keyword evidence="5" id="KW-0234">DNA repair</keyword>
<dbReference type="Gene3D" id="3.30.310.260">
    <property type="match status" value="1"/>
</dbReference>
<keyword evidence="13" id="KW-1185">Reference proteome</keyword>
<dbReference type="InterPro" id="IPR023170">
    <property type="entry name" value="HhH_base_excis_C"/>
</dbReference>
<evidence type="ECO:0000313" key="11">
    <source>
        <dbReference type="EMBL" id="MDG0865847.1"/>
    </source>
</evidence>
<dbReference type="GO" id="GO:0008534">
    <property type="term" value="F:oxidized purine nucleobase lesion DNA N-glycosylase activity"/>
    <property type="evidence" value="ECO:0007669"/>
    <property type="project" value="InterPro"/>
</dbReference>
<keyword evidence="6" id="KW-0456">Lyase</keyword>
<dbReference type="SUPFAM" id="SSF55945">
    <property type="entry name" value="TATA-box binding protein-like"/>
    <property type="match status" value="1"/>
</dbReference>
<sequence length="310" mass="34095">MTTSENSTTTVSSVFLPVGYVDTEATLDGGQAFRWWPEESGGYRGVVGRRTVNVSETEGGVSVTPLDGKGTDGLQHSMLEYLGHDQDLEGFRVRFADDPCLGPALRGYSGLRVLRQDPWEALFSFITSSTSNIPRIKLNVGAAAEKLGYSVGPETRDVTFPEPEVVSEAGEQFLRDLGFGFRAKYLVPAAEAIASGQLSLTDLREASYADAREALTALHGVGEKVADCVLAFSLDKPESFIVDRHILRALHKWYDLPEKASLTYAADWARDFFGDHSALANQYMFHRERLARRASEWGGAHVERALPEDD</sequence>
<keyword evidence="4" id="KW-0378">Hydrolase</keyword>
<evidence type="ECO:0000256" key="9">
    <source>
        <dbReference type="ARBA" id="ARBA00044632"/>
    </source>
</evidence>
<evidence type="ECO:0000256" key="4">
    <source>
        <dbReference type="ARBA" id="ARBA00022801"/>
    </source>
</evidence>
<name>A0AAJ5ZHE5_9CHLR</name>
<comment type="catalytic activity">
    <reaction evidence="9">
        <text>2'-deoxyribonucleotide-(2'-deoxyribose 5'-phosphate)-2'-deoxyribonucleotide-DNA = a 3'-end 2'-deoxyribonucleotide-(2,3-dehydro-2,3-deoxyribose 5'-phosphate)-DNA + a 5'-end 5'-phospho-2'-deoxyribonucleoside-DNA + H(+)</text>
        <dbReference type="Rhea" id="RHEA:66592"/>
        <dbReference type="Rhea" id="RHEA-COMP:13180"/>
        <dbReference type="Rhea" id="RHEA-COMP:16897"/>
        <dbReference type="Rhea" id="RHEA-COMP:17067"/>
        <dbReference type="ChEBI" id="CHEBI:15378"/>
        <dbReference type="ChEBI" id="CHEBI:136412"/>
        <dbReference type="ChEBI" id="CHEBI:157695"/>
        <dbReference type="ChEBI" id="CHEBI:167181"/>
        <dbReference type="EC" id="4.2.99.18"/>
    </reaction>
</comment>
<dbReference type="SUPFAM" id="SSF48150">
    <property type="entry name" value="DNA-glycosylase"/>
    <property type="match status" value="1"/>
</dbReference>